<dbReference type="RefSeq" id="WP_091438596.1">
    <property type="nucleotide sequence ID" value="NZ_FMTP01000002.1"/>
</dbReference>
<gene>
    <name evidence="15" type="primary">atpF</name>
    <name evidence="18" type="ORF">SAMN05660859_2018</name>
</gene>
<evidence type="ECO:0000256" key="2">
    <source>
        <dbReference type="ARBA" id="ARBA00005513"/>
    </source>
</evidence>
<keyword evidence="17" id="KW-0175">Coiled coil</keyword>
<evidence type="ECO:0000256" key="15">
    <source>
        <dbReference type="HAMAP-Rule" id="MF_01398"/>
    </source>
</evidence>
<evidence type="ECO:0000256" key="8">
    <source>
        <dbReference type="ARBA" id="ARBA00022989"/>
    </source>
</evidence>
<evidence type="ECO:0000256" key="10">
    <source>
        <dbReference type="ARBA" id="ARBA00023136"/>
    </source>
</evidence>
<dbReference type="GO" id="GO:0046961">
    <property type="term" value="F:proton-transporting ATPase activity, rotational mechanism"/>
    <property type="evidence" value="ECO:0007669"/>
    <property type="project" value="TreeGrafter"/>
</dbReference>
<keyword evidence="8 15" id="KW-1133">Transmembrane helix</keyword>
<keyword evidence="9 15" id="KW-0406">Ion transport</keyword>
<dbReference type="HAMAP" id="MF_01398">
    <property type="entry name" value="ATP_synth_b_bprime"/>
    <property type="match status" value="1"/>
</dbReference>
<evidence type="ECO:0000256" key="17">
    <source>
        <dbReference type="SAM" id="Coils"/>
    </source>
</evidence>
<dbReference type="CDD" id="cd06503">
    <property type="entry name" value="ATP-synt_Fo_b"/>
    <property type="match status" value="1"/>
</dbReference>
<evidence type="ECO:0000256" key="16">
    <source>
        <dbReference type="RuleBase" id="RU003848"/>
    </source>
</evidence>
<comment type="function">
    <text evidence="12 15">F(1)F(0) ATP synthase produces ATP from ADP in the presence of a proton or sodium gradient. F-type ATPases consist of two structural domains, F(1) containing the extramembraneous catalytic core and F(0) containing the membrane proton channel, linked together by a central stalk and a peripheral stalk. During catalysis, ATP synthesis in the catalytic domain of F(1) is coupled via a rotary mechanism of the central stalk subunits to proton translocation.</text>
</comment>
<evidence type="ECO:0000256" key="5">
    <source>
        <dbReference type="ARBA" id="ARBA00022547"/>
    </source>
</evidence>
<keyword evidence="6 15" id="KW-0812">Transmembrane</keyword>
<keyword evidence="5 15" id="KW-0138">CF(0)</keyword>
<evidence type="ECO:0000256" key="6">
    <source>
        <dbReference type="ARBA" id="ARBA00022692"/>
    </source>
</evidence>
<keyword evidence="11 15" id="KW-0066">ATP synthesis</keyword>
<evidence type="ECO:0000313" key="18">
    <source>
        <dbReference type="EMBL" id="SCW61667.1"/>
    </source>
</evidence>
<feature type="coiled-coil region" evidence="17">
    <location>
        <begin position="36"/>
        <end position="99"/>
    </location>
</feature>
<evidence type="ECO:0000256" key="3">
    <source>
        <dbReference type="ARBA" id="ARBA00022448"/>
    </source>
</evidence>
<sequence>MGSDTFWVAVAFVIFFLLLARAGAFSGIVSKLDARGDRIRHELEEARRLKEEAQKLVAEYKRRQREAEEEAEAIITTAKAEAERLAAETKQKLDDLIVRRTKMAEQKIAQAEAQALAEVKAAAADAAVKASELLLTTQLVGSAADRVLDAAVAEVTSKLN</sequence>
<organism evidence="18 19">
    <name type="scientific">Ancylobacter rudongensis</name>
    <dbReference type="NCBI Taxonomy" id="177413"/>
    <lineage>
        <taxon>Bacteria</taxon>
        <taxon>Pseudomonadati</taxon>
        <taxon>Pseudomonadota</taxon>
        <taxon>Alphaproteobacteria</taxon>
        <taxon>Hyphomicrobiales</taxon>
        <taxon>Xanthobacteraceae</taxon>
        <taxon>Ancylobacter</taxon>
    </lineage>
</organism>
<comment type="similarity">
    <text evidence="2 15 16">Belongs to the ATPase B chain family.</text>
</comment>
<protein>
    <recommendedName>
        <fullName evidence="15">ATP synthase subunit b</fullName>
    </recommendedName>
    <alternativeName>
        <fullName evidence="15">ATP synthase F(0) sector subunit b</fullName>
    </alternativeName>
    <alternativeName>
        <fullName evidence="15">ATPase subunit I</fullName>
    </alternativeName>
    <alternativeName>
        <fullName evidence="15">F-type ATPase subunit b</fullName>
        <shortName evidence="15">F-ATPase subunit b</shortName>
    </alternativeName>
</protein>
<dbReference type="PANTHER" id="PTHR33445:SF1">
    <property type="entry name" value="ATP SYNTHASE SUBUNIT B"/>
    <property type="match status" value="1"/>
</dbReference>
<evidence type="ECO:0000256" key="13">
    <source>
        <dbReference type="ARBA" id="ARBA00025614"/>
    </source>
</evidence>
<keyword evidence="3 15" id="KW-0813">Transport</keyword>
<dbReference type="GO" id="GO:0046933">
    <property type="term" value="F:proton-transporting ATP synthase activity, rotational mechanism"/>
    <property type="evidence" value="ECO:0007669"/>
    <property type="project" value="UniProtKB-UniRule"/>
</dbReference>
<dbReference type="InterPro" id="IPR002146">
    <property type="entry name" value="ATP_synth_b/b'su_bac/chlpt"/>
</dbReference>
<evidence type="ECO:0000256" key="9">
    <source>
        <dbReference type="ARBA" id="ARBA00023065"/>
    </source>
</evidence>
<dbReference type="STRING" id="177413.SAMN05660859_2018"/>
<dbReference type="AlphaFoldDB" id="A0A1G4RY71"/>
<dbReference type="GO" id="GO:0045259">
    <property type="term" value="C:proton-transporting ATP synthase complex"/>
    <property type="evidence" value="ECO:0007669"/>
    <property type="project" value="UniProtKB-KW"/>
</dbReference>
<dbReference type="PANTHER" id="PTHR33445">
    <property type="entry name" value="ATP SYNTHASE SUBUNIT B', CHLOROPLASTIC"/>
    <property type="match status" value="1"/>
</dbReference>
<evidence type="ECO:0000256" key="4">
    <source>
        <dbReference type="ARBA" id="ARBA00022475"/>
    </source>
</evidence>
<accession>A0A1G4RY71</accession>
<comment type="subcellular location">
    <subcellularLocation>
        <location evidence="1">Cell inner membrane</location>
        <topology evidence="1">Single-pass membrane protein</topology>
    </subcellularLocation>
    <subcellularLocation>
        <location evidence="15">Cell membrane</location>
        <topology evidence="15">Single-pass membrane protein</topology>
    </subcellularLocation>
</comment>
<evidence type="ECO:0000313" key="19">
    <source>
        <dbReference type="Proteomes" id="UP000198889"/>
    </source>
</evidence>
<evidence type="ECO:0000256" key="14">
    <source>
        <dbReference type="ARBA" id="ARBA00025830"/>
    </source>
</evidence>
<comment type="subunit">
    <text evidence="14 15">F-type ATPases have 2 components, F(1) - the catalytic core - and F(0) - the membrane proton channel. F(1) has five subunits: alpha(3), beta(3), gamma(1), delta(1), epsilon(1). F(0) has three main subunits: a(1), b(2) and c(10-14). The alpha and beta chains form an alternating ring which encloses part of the gamma chain. F(1) is attached to F(0) by a central stalk formed by the gamma and epsilon chains, while a peripheral stalk is formed by the delta and b chains.</text>
</comment>
<dbReference type="Proteomes" id="UP000198889">
    <property type="component" value="Unassembled WGS sequence"/>
</dbReference>
<dbReference type="EMBL" id="FMTP01000002">
    <property type="protein sequence ID" value="SCW61667.1"/>
    <property type="molecule type" value="Genomic_DNA"/>
</dbReference>
<dbReference type="GO" id="GO:0005886">
    <property type="term" value="C:plasma membrane"/>
    <property type="evidence" value="ECO:0007669"/>
    <property type="project" value="UniProtKB-SubCell"/>
</dbReference>
<name>A0A1G4RY71_9HYPH</name>
<dbReference type="Pfam" id="PF00430">
    <property type="entry name" value="ATP-synt_B"/>
    <property type="match status" value="1"/>
</dbReference>
<evidence type="ECO:0000256" key="12">
    <source>
        <dbReference type="ARBA" id="ARBA00025198"/>
    </source>
</evidence>
<keyword evidence="4 15" id="KW-1003">Cell membrane</keyword>
<evidence type="ECO:0000256" key="7">
    <source>
        <dbReference type="ARBA" id="ARBA00022781"/>
    </source>
</evidence>
<keyword evidence="19" id="KW-1185">Reference proteome</keyword>
<proteinExistence type="inferred from homology"/>
<reference evidence="19" key="1">
    <citation type="submission" date="2016-10" db="EMBL/GenBank/DDBJ databases">
        <authorList>
            <person name="Varghese N."/>
            <person name="Submissions S."/>
        </authorList>
    </citation>
    <scope>NUCLEOTIDE SEQUENCE [LARGE SCALE GENOMIC DNA]</scope>
    <source>
        <strain evidence="19">CGMCC 1.1761</strain>
    </source>
</reference>
<keyword evidence="10 15" id="KW-0472">Membrane</keyword>
<keyword evidence="7 15" id="KW-0375">Hydrogen ion transport</keyword>
<evidence type="ECO:0000256" key="11">
    <source>
        <dbReference type="ARBA" id="ARBA00023310"/>
    </source>
</evidence>
<comment type="function">
    <text evidence="13">Component of the F(0) channel, it forms part of the peripheral stalk, linking F(1) to F(0). The b'-subunit is a diverged and duplicated form of b found in plants and photosynthetic bacteria.</text>
</comment>
<dbReference type="InterPro" id="IPR050059">
    <property type="entry name" value="ATP_synthase_B_chain"/>
</dbReference>
<evidence type="ECO:0000256" key="1">
    <source>
        <dbReference type="ARBA" id="ARBA00004377"/>
    </source>
</evidence>